<evidence type="ECO:0000313" key="1">
    <source>
        <dbReference type="EMBL" id="ALG06382.1"/>
    </source>
</evidence>
<dbReference type="AlphaFoldDB" id="A0A0N9HJZ7"/>
<dbReference type="Proteomes" id="UP000063699">
    <property type="component" value="Chromosome"/>
</dbReference>
<proteinExistence type="predicted"/>
<reference evidence="1 2" key="1">
    <citation type="submission" date="2015-07" db="EMBL/GenBank/DDBJ databases">
        <title>Genome sequencing of Kibdelosporangium phytohabitans.</title>
        <authorList>
            <person name="Qin S."/>
            <person name="Xing K."/>
        </authorList>
    </citation>
    <scope>NUCLEOTIDE SEQUENCE [LARGE SCALE GENOMIC DNA]</scope>
    <source>
        <strain evidence="1 2">KLBMP1111</strain>
    </source>
</reference>
<sequence>MLAGNIPVGGRCDVTTLAELAGISRAALYRTHRALKDDFDRSLFLRRTAGEVPDPREARIATLKQTVDTLTTRLREREATITELREHQRQVRSQLLVQHEEILTLRAILAQRPVVLPTASDQKLGGDTD</sequence>
<gene>
    <name evidence="1" type="ORF">AOZ06_05085</name>
</gene>
<dbReference type="KEGG" id="kphy:AOZ06_05085"/>
<evidence type="ECO:0000313" key="2">
    <source>
        <dbReference type="Proteomes" id="UP000063699"/>
    </source>
</evidence>
<name>A0A0N9HJZ7_9PSEU</name>
<dbReference type="EMBL" id="CP012752">
    <property type="protein sequence ID" value="ALG06382.1"/>
    <property type="molecule type" value="Genomic_DNA"/>
</dbReference>
<keyword evidence="2" id="KW-1185">Reference proteome</keyword>
<organism evidence="1 2">
    <name type="scientific">Kibdelosporangium phytohabitans</name>
    <dbReference type="NCBI Taxonomy" id="860235"/>
    <lineage>
        <taxon>Bacteria</taxon>
        <taxon>Bacillati</taxon>
        <taxon>Actinomycetota</taxon>
        <taxon>Actinomycetes</taxon>
        <taxon>Pseudonocardiales</taxon>
        <taxon>Pseudonocardiaceae</taxon>
        <taxon>Kibdelosporangium</taxon>
    </lineage>
</organism>
<accession>A0A0N9HJZ7</accession>
<protein>
    <submittedName>
        <fullName evidence="1">Uncharacterized protein</fullName>
    </submittedName>
</protein>